<dbReference type="EMBL" id="CAKOGP040002380">
    <property type="protein sequence ID" value="CAJ1968411.1"/>
    <property type="molecule type" value="Genomic_DNA"/>
</dbReference>
<dbReference type="InterPro" id="IPR032675">
    <property type="entry name" value="LRR_dom_sf"/>
</dbReference>
<dbReference type="Pfam" id="PF13306">
    <property type="entry name" value="LRR_5"/>
    <property type="match status" value="1"/>
</dbReference>
<dbReference type="Gene3D" id="3.80.10.10">
    <property type="entry name" value="Ribonuclease Inhibitor"/>
    <property type="match status" value="3"/>
</dbReference>
<keyword evidence="2" id="KW-1185">Reference proteome</keyword>
<dbReference type="SUPFAM" id="SSF52058">
    <property type="entry name" value="L domain-like"/>
    <property type="match status" value="2"/>
</dbReference>
<sequence>MLKSTPFSGQMNDNASMPVDDSIETFTCSTDTSVLIPKRVKQLTIMNPSSFELPIDLCKELRFLLEVILPDGLREIGKSAFEGCILLRHVEIPDTVEIINDESFQDCKSISEMDLPGGLKKLGRYAFCRCVSLIKIKVPSGVEVVGECCFYLCKALVEVCLEEGVREIGRAAIYHCSSLEHIQFPSTVERIGKSALSVCASLVDVNLPLGLKALDDDCVRGCALLERFTMPRTIVSIGEYGTFRQCPRLIHVDLSEGLRVIPKCAFWECYALSTIKIPGSVEVIEHKAFKDCRSLVEVEFMEGLRMIGQQAFMSCLSLSAVTIPPTLNRLEFGAFENCTSLVSVEFPSRMGNIAIALDLFRGCQSLVNVIVSLSIRRYNTHLSANWFSGCFLIQDVLGKYNEVDGLKRRFQYFPIHRLCYYASKTTVEDLNEAFKLPYGVEDWFQMTPFHVLLSSAKPRMDLLQVLFDVVLKRYSATILGTKDRKGKRALDYLVSKWNEETKQMASAYLQKWMMERLFQWGSIQLQMNMHSRVRAILEEEDHETRNGLLQELYCIFGRCEFQAGVSYLELGVWNKEVTGARFKGVKRAAMDREICRIQCGSSCIIPNVIRFL</sequence>
<gene>
    <name evidence="1" type="ORF">CYCCA115_LOCUS23226</name>
</gene>
<proteinExistence type="predicted"/>
<dbReference type="InterPro" id="IPR026906">
    <property type="entry name" value="LRR_5"/>
</dbReference>
<organism evidence="1 2">
    <name type="scientific">Cylindrotheca closterium</name>
    <dbReference type="NCBI Taxonomy" id="2856"/>
    <lineage>
        <taxon>Eukaryota</taxon>
        <taxon>Sar</taxon>
        <taxon>Stramenopiles</taxon>
        <taxon>Ochrophyta</taxon>
        <taxon>Bacillariophyta</taxon>
        <taxon>Bacillariophyceae</taxon>
        <taxon>Bacillariophycidae</taxon>
        <taxon>Bacillariales</taxon>
        <taxon>Bacillariaceae</taxon>
        <taxon>Cylindrotheca</taxon>
    </lineage>
</organism>
<dbReference type="PANTHER" id="PTHR45661:SF3">
    <property type="entry name" value="IG-LIKE DOMAIN-CONTAINING PROTEIN"/>
    <property type="match status" value="1"/>
</dbReference>
<name>A0AAD2PXV9_9STRA</name>
<dbReference type="AlphaFoldDB" id="A0AAD2PXV9"/>
<protein>
    <submittedName>
        <fullName evidence="1">Uncharacterized protein</fullName>
    </submittedName>
</protein>
<reference evidence="1" key="1">
    <citation type="submission" date="2023-08" db="EMBL/GenBank/DDBJ databases">
        <authorList>
            <person name="Audoor S."/>
            <person name="Bilcke G."/>
        </authorList>
    </citation>
    <scope>NUCLEOTIDE SEQUENCE</scope>
</reference>
<evidence type="ECO:0000313" key="2">
    <source>
        <dbReference type="Proteomes" id="UP001295423"/>
    </source>
</evidence>
<comment type="caution">
    <text evidence="1">The sequence shown here is derived from an EMBL/GenBank/DDBJ whole genome shotgun (WGS) entry which is preliminary data.</text>
</comment>
<dbReference type="PANTHER" id="PTHR45661">
    <property type="entry name" value="SURFACE ANTIGEN"/>
    <property type="match status" value="1"/>
</dbReference>
<evidence type="ECO:0000313" key="1">
    <source>
        <dbReference type="EMBL" id="CAJ1968411.1"/>
    </source>
</evidence>
<dbReference type="Proteomes" id="UP001295423">
    <property type="component" value="Unassembled WGS sequence"/>
</dbReference>
<dbReference type="InterPro" id="IPR053139">
    <property type="entry name" value="Surface_bspA-like"/>
</dbReference>
<accession>A0AAD2PXV9</accession>